<dbReference type="Gene3D" id="1.20.58.1000">
    <property type="entry name" value="Metal-sensitive repressor, helix protomer"/>
    <property type="match status" value="1"/>
</dbReference>
<dbReference type="RefSeq" id="WP_094264121.1">
    <property type="nucleotide sequence ID" value="NZ_NOWF01000004.1"/>
</dbReference>
<dbReference type="PANTHER" id="PTHR33677">
    <property type="entry name" value="TRANSCRIPTIONAL REPRESSOR FRMR-RELATED"/>
    <property type="match status" value="1"/>
</dbReference>
<dbReference type="Proteomes" id="UP000215459">
    <property type="component" value="Unassembled WGS sequence"/>
</dbReference>
<protein>
    <submittedName>
        <fullName evidence="1">Cytoplasmic protein</fullName>
    </submittedName>
</protein>
<dbReference type="InterPro" id="IPR003735">
    <property type="entry name" value="Metal_Tscrpt_repr"/>
</dbReference>
<dbReference type="GO" id="GO:0003677">
    <property type="term" value="F:DNA binding"/>
    <property type="evidence" value="ECO:0007669"/>
    <property type="project" value="InterPro"/>
</dbReference>
<accession>A0A235B8A2</accession>
<comment type="caution">
    <text evidence="1">The sequence shown here is derived from an EMBL/GenBank/DDBJ whole genome shotgun (WGS) entry which is preliminary data.</text>
</comment>
<keyword evidence="2" id="KW-1185">Reference proteome</keyword>
<gene>
    <name evidence="1" type="ORF">CHM34_08215</name>
</gene>
<sequence>MKYRKEQMNRIHRVEGQVRGVLRMMEQEKSCKEVVAQLSAVRSAMDRTAAAVVADNLKECLTNDSDSSVTNPVDEAVRLLVRSR</sequence>
<dbReference type="GO" id="GO:0045892">
    <property type="term" value="P:negative regulation of DNA-templated transcription"/>
    <property type="evidence" value="ECO:0007669"/>
    <property type="project" value="UniProtKB-ARBA"/>
</dbReference>
<organism evidence="1 2">
    <name type="scientific">Paludifilum halophilum</name>
    <dbReference type="NCBI Taxonomy" id="1642702"/>
    <lineage>
        <taxon>Bacteria</taxon>
        <taxon>Bacillati</taxon>
        <taxon>Bacillota</taxon>
        <taxon>Bacilli</taxon>
        <taxon>Bacillales</taxon>
        <taxon>Thermoactinomycetaceae</taxon>
        <taxon>Paludifilum</taxon>
    </lineage>
</organism>
<proteinExistence type="predicted"/>
<dbReference type="PANTHER" id="PTHR33677:SF5">
    <property type="entry name" value="TRANSCRIPTIONAL REPRESSOR FRMR"/>
    <property type="match status" value="1"/>
</dbReference>
<name>A0A235B8A2_9BACL</name>
<evidence type="ECO:0000313" key="1">
    <source>
        <dbReference type="EMBL" id="OYD08087.1"/>
    </source>
</evidence>
<dbReference type="OrthoDB" id="9798732at2"/>
<dbReference type="Pfam" id="PF02583">
    <property type="entry name" value="Trns_repr_metal"/>
    <property type="match status" value="1"/>
</dbReference>
<evidence type="ECO:0000313" key="2">
    <source>
        <dbReference type="Proteomes" id="UP000215459"/>
    </source>
</evidence>
<reference evidence="1 2" key="1">
    <citation type="submission" date="2017-07" db="EMBL/GenBank/DDBJ databases">
        <title>The genome sequence of Paludifilum halophilum highlights mechanisms for microbial adaptation to high salt environemnts.</title>
        <authorList>
            <person name="Belbahri L."/>
        </authorList>
    </citation>
    <scope>NUCLEOTIDE SEQUENCE [LARGE SCALE GENOMIC DNA]</scope>
    <source>
        <strain evidence="1 2">DSM 102817</strain>
    </source>
</reference>
<dbReference type="GO" id="GO:0046872">
    <property type="term" value="F:metal ion binding"/>
    <property type="evidence" value="ECO:0007669"/>
    <property type="project" value="InterPro"/>
</dbReference>
<dbReference type="EMBL" id="NOWF01000004">
    <property type="protein sequence ID" value="OYD08087.1"/>
    <property type="molecule type" value="Genomic_DNA"/>
</dbReference>
<dbReference type="InterPro" id="IPR038390">
    <property type="entry name" value="Metal_Tscrpt_repr_sf"/>
</dbReference>
<dbReference type="AlphaFoldDB" id="A0A235B8A2"/>